<organism evidence="2 3">
    <name type="scientific">Williamsia phyllosphaerae</name>
    <dbReference type="NCBI Taxonomy" id="885042"/>
    <lineage>
        <taxon>Bacteria</taxon>
        <taxon>Bacillati</taxon>
        <taxon>Actinomycetota</taxon>
        <taxon>Actinomycetes</taxon>
        <taxon>Mycobacteriales</taxon>
        <taxon>Nocardiaceae</taxon>
        <taxon>Williamsia</taxon>
    </lineage>
</organism>
<proteinExistence type="predicted"/>
<dbReference type="Proteomes" id="UP000632454">
    <property type="component" value="Unassembled WGS sequence"/>
</dbReference>
<evidence type="ECO:0000313" key="2">
    <source>
        <dbReference type="EMBL" id="GGF09427.1"/>
    </source>
</evidence>
<keyword evidence="1" id="KW-0812">Transmembrane</keyword>
<reference evidence="3" key="1">
    <citation type="journal article" date="2019" name="Int. J. Syst. Evol. Microbiol.">
        <title>The Global Catalogue of Microorganisms (GCM) 10K type strain sequencing project: providing services to taxonomists for standard genome sequencing and annotation.</title>
        <authorList>
            <consortium name="The Broad Institute Genomics Platform"/>
            <consortium name="The Broad Institute Genome Sequencing Center for Infectious Disease"/>
            <person name="Wu L."/>
            <person name="Ma J."/>
        </authorList>
    </citation>
    <scope>NUCLEOTIDE SEQUENCE [LARGE SCALE GENOMIC DNA]</scope>
    <source>
        <strain evidence="3">CCM 7855</strain>
    </source>
</reference>
<evidence type="ECO:0000256" key="1">
    <source>
        <dbReference type="SAM" id="Phobius"/>
    </source>
</evidence>
<evidence type="ECO:0008006" key="4">
    <source>
        <dbReference type="Google" id="ProtNLM"/>
    </source>
</evidence>
<dbReference type="EMBL" id="BMCS01000001">
    <property type="protein sequence ID" value="GGF09427.1"/>
    <property type="molecule type" value="Genomic_DNA"/>
</dbReference>
<gene>
    <name evidence="2" type="ORF">GCM10007298_01710</name>
</gene>
<name>A0ABQ1U3A0_9NOCA</name>
<keyword evidence="1" id="KW-0472">Membrane</keyword>
<accession>A0ABQ1U3A0</accession>
<evidence type="ECO:0000313" key="3">
    <source>
        <dbReference type="Proteomes" id="UP000632454"/>
    </source>
</evidence>
<keyword evidence="1" id="KW-1133">Transmembrane helix</keyword>
<keyword evidence="3" id="KW-1185">Reference proteome</keyword>
<sequence length="132" mass="14046">MTRWFVGLYCITALVVVVVIAALWFAHGARHVDGGAFVVVPLLYVWGMSSLVVLTFGWIGVYMAPATVWGVIAAAFVIAVMSGFLFMLISVITTPVLFVAGAIVRWIIVAVQKKLGIRLVPTAIASPVAAVS</sequence>
<comment type="caution">
    <text evidence="2">The sequence shown here is derived from an EMBL/GenBank/DDBJ whole genome shotgun (WGS) entry which is preliminary data.</text>
</comment>
<protein>
    <recommendedName>
        <fullName evidence="4">Phage holin family protein</fullName>
    </recommendedName>
</protein>
<feature type="transmembrane region" description="Helical" evidence="1">
    <location>
        <begin position="6"/>
        <end position="25"/>
    </location>
</feature>
<feature type="transmembrane region" description="Helical" evidence="1">
    <location>
        <begin position="37"/>
        <end position="59"/>
    </location>
</feature>
<feature type="transmembrane region" description="Helical" evidence="1">
    <location>
        <begin position="71"/>
        <end position="104"/>
    </location>
</feature>